<evidence type="ECO:0000313" key="2">
    <source>
        <dbReference type="EMBL" id="RDL37234.1"/>
    </source>
</evidence>
<organism evidence="2 3">
    <name type="scientific">Venustampulla echinocandica</name>
    <dbReference type="NCBI Taxonomy" id="2656787"/>
    <lineage>
        <taxon>Eukaryota</taxon>
        <taxon>Fungi</taxon>
        <taxon>Dikarya</taxon>
        <taxon>Ascomycota</taxon>
        <taxon>Pezizomycotina</taxon>
        <taxon>Leotiomycetes</taxon>
        <taxon>Helotiales</taxon>
        <taxon>Pleuroascaceae</taxon>
        <taxon>Venustampulla</taxon>
    </lineage>
</organism>
<evidence type="ECO:0000313" key="3">
    <source>
        <dbReference type="Proteomes" id="UP000254866"/>
    </source>
</evidence>
<dbReference type="AlphaFoldDB" id="A0A370TNY6"/>
<reference evidence="2 3" key="1">
    <citation type="journal article" date="2018" name="IMA Fungus">
        <title>IMA Genome-F 9: Draft genome sequence of Annulohypoxylon stygium, Aspergillus mulundensis, Berkeleyomyces basicola (syn. Thielaviopsis basicola), Ceratocystis smalleyi, two Cercospora beticola strains, Coleophoma cylindrospora, Fusarium fracticaudum, Phialophora cf. hyalina, and Morchella septimelata.</title>
        <authorList>
            <person name="Wingfield B.D."/>
            <person name="Bills G.F."/>
            <person name="Dong Y."/>
            <person name="Huang W."/>
            <person name="Nel W.J."/>
            <person name="Swalarsk-Parry B.S."/>
            <person name="Vaghefi N."/>
            <person name="Wilken P.M."/>
            <person name="An Z."/>
            <person name="de Beer Z.W."/>
            <person name="De Vos L."/>
            <person name="Chen L."/>
            <person name="Duong T.A."/>
            <person name="Gao Y."/>
            <person name="Hammerbacher A."/>
            <person name="Kikkert J.R."/>
            <person name="Li Y."/>
            <person name="Li H."/>
            <person name="Li K."/>
            <person name="Li Q."/>
            <person name="Liu X."/>
            <person name="Ma X."/>
            <person name="Naidoo K."/>
            <person name="Pethybridge S.J."/>
            <person name="Sun J."/>
            <person name="Steenkamp E.T."/>
            <person name="van der Nest M.A."/>
            <person name="van Wyk S."/>
            <person name="Wingfield M.J."/>
            <person name="Xiong C."/>
            <person name="Yue Q."/>
            <person name="Zhang X."/>
        </authorList>
    </citation>
    <scope>NUCLEOTIDE SEQUENCE [LARGE SCALE GENOMIC DNA]</scope>
    <source>
        <strain evidence="2 3">BP 5553</strain>
    </source>
</reference>
<comment type="caution">
    <text evidence="2">The sequence shown here is derived from an EMBL/GenBank/DDBJ whole genome shotgun (WGS) entry which is preliminary data.</text>
</comment>
<sequence length="140" mass="15328">MSSPSQLRPRGSSKFIEGSEATGPDVLLRAQTSNKLLLKILSEMDAMECKQKPTGRNPGHAHRVSSSSLESFASSSSSRSKNTVLPKEKDWRRGLTFGRMSTERLREQYGNGEHDSETLANKVIGRLRALTGGARPYPGP</sequence>
<gene>
    <name evidence="2" type="ORF">BP5553_04667</name>
</gene>
<dbReference type="OrthoDB" id="3536671at2759"/>
<protein>
    <submittedName>
        <fullName evidence="2">Uncharacterized protein</fullName>
    </submittedName>
</protein>
<feature type="region of interest" description="Disordered" evidence="1">
    <location>
        <begin position="1"/>
        <end position="24"/>
    </location>
</feature>
<dbReference type="GeneID" id="43597516"/>
<dbReference type="EMBL" id="NPIC01000003">
    <property type="protein sequence ID" value="RDL37234.1"/>
    <property type="molecule type" value="Genomic_DNA"/>
</dbReference>
<dbReference type="RefSeq" id="XP_031869890.1">
    <property type="nucleotide sequence ID" value="XM_032013290.1"/>
</dbReference>
<feature type="compositionally biased region" description="Low complexity" evidence="1">
    <location>
        <begin position="65"/>
        <end position="80"/>
    </location>
</feature>
<proteinExistence type="predicted"/>
<dbReference type="Proteomes" id="UP000254866">
    <property type="component" value="Unassembled WGS sequence"/>
</dbReference>
<feature type="region of interest" description="Disordered" evidence="1">
    <location>
        <begin position="48"/>
        <end position="87"/>
    </location>
</feature>
<evidence type="ECO:0000256" key="1">
    <source>
        <dbReference type="SAM" id="MobiDB-lite"/>
    </source>
</evidence>
<keyword evidence="3" id="KW-1185">Reference proteome</keyword>
<name>A0A370TNY6_9HELO</name>
<accession>A0A370TNY6</accession>